<dbReference type="InParanoid" id="A0A482WN80"/>
<reference evidence="2 3" key="1">
    <citation type="journal article" date="2017" name="Gigascience">
        <title>Genome sequence of the small brown planthopper, Laodelphax striatellus.</title>
        <authorList>
            <person name="Zhu J."/>
            <person name="Jiang F."/>
            <person name="Wang X."/>
            <person name="Yang P."/>
            <person name="Bao Y."/>
            <person name="Zhao W."/>
            <person name="Wang W."/>
            <person name="Lu H."/>
            <person name="Wang Q."/>
            <person name="Cui N."/>
            <person name="Li J."/>
            <person name="Chen X."/>
            <person name="Luo L."/>
            <person name="Yu J."/>
            <person name="Kang L."/>
            <person name="Cui F."/>
        </authorList>
    </citation>
    <scope>NUCLEOTIDE SEQUENCE [LARGE SCALE GENOMIC DNA]</scope>
    <source>
        <strain evidence="2">Lst14</strain>
    </source>
</reference>
<sequence length="72" mass="7433">MQVVSLVAASQVWNSFGWFVAGAGLGAAVVVFFNSTTLRLFSSLALFAGVAVGEALVRLVALPAVDTFCLVV</sequence>
<evidence type="ECO:0000313" key="2">
    <source>
        <dbReference type="EMBL" id="RZF35009.1"/>
    </source>
</evidence>
<protein>
    <submittedName>
        <fullName evidence="2">Uncharacterized protein</fullName>
    </submittedName>
</protein>
<dbReference type="EMBL" id="QKKF02029744">
    <property type="protein sequence ID" value="RZF35009.1"/>
    <property type="molecule type" value="Genomic_DNA"/>
</dbReference>
<organism evidence="2 3">
    <name type="scientific">Laodelphax striatellus</name>
    <name type="common">Small brown planthopper</name>
    <name type="synonym">Delphax striatella</name>
    <dbReference type="NCBI Taxonomy" id="195883"/>
    <lineage>
        <taxon>Eukaryota</taxon>
        <taxon>Metazoa</taxon>
        <taxon>Ecdysozoa</taxon>
        <taxon>Arthropoda</taxon>
        <taxon>Hexapoda</taxon>
        <taxon>Insecta</taxon>
        <taxon>Pterygota</taxon>
        <taxon>Neoptera</taxon>
        <taxon>Paraneoptera</taxon>
        <taxon>Hemiptera</taxon>
        <taxon>Auchenorrhyncha</taxon>
        <taxon>Fulgoroidea</taxon>
        <taxon>Delphacidae</taxon>
        <taxon>Criomorphinae</taxon>
        <taxon>Laodelphax</taxon>
    </lineage>
</organism>
<dbReference type="Proteomes" id="UP000291343">
    <property type="component" value="Unassembled WGS sequence"/>
</dbReference>
<keyword evidence="1" id="KW-1133">Transmembrane helix</keyword>
<accession>A0A482WN80</accession>
<dbReference type="AlphaFoldDB" id="A0A482WN80"/>
<evidence type="ECO:0000313" key="3">
    <source>
        <dbReference type="Proteomes" id="UP000291343"/>
    </source>
</evidence>
<feature type="transmembrane region" description="Helical" evidence="1">
    <location>
        <begin position="40"/>
        <end position="61"/>
    </location>
</feature>
<evidence type="ECO:0000256" key="1">
    <source>
        <dbReference type="SAM" id="Phobius"/>
    </source>
</evidence>
<gene>
    <name evidence="2" type="ORF">LSTR_LSTR010867</name>
</gene>
<comment type="caution">
    <text evidence="2">The sequence shown here is derived from an EMBL/GenBank/DDBJ whole genome shotgun (WGS) entry which is preliminary data.</text>
</comment>
<feature type="transmembrane region" description="Helical" evidence="1">
    <location>
        <begin position="12"/>
        <end position="33"/>
    </location>
</feature>
<proteinExistence type="predicted"/>
<keyword evidence="1" id="KW-0472">Membrane</keyword>
<keyword evidence="3" id="KW-1185">Reference proteome</keyword>
<keyword evidence="1" id="KW-0812">Transmembrane</keyword>
<name>A0A482WN80_LAOST</name>